<protein>
    <submittedName>
        <fullName evidence="2">Uncharacterized protein</fullName>
    </submittedName>
</protein>
<accession>B8HU45</accession>
<evidence type="ECO:0000313" key="2">
    <source>
        <dbReference type="EMBL" id="ACL42965.1"/>
    </source>
</evidence>
<reference evidence="2" key="1">
    <citation type="submission" date="2009-01" db="EMBL/GenBank/DDBJ databases">
        <title>Complete sequence of chromosome Cyanothece sp. PCC 7425.</title>
        <authorList>
            <consortium name="US DOE Joint Genome Institute"/>
            <person name="Lucas S."/>
            <person name="Copeland A."/>
            <person name="Lapidus A."/>
            <person name="Glavina del Rio T."/>
            <person name="Dalin E."/>
            <person name="Tice H."/>
            <person name="Bruce D."/>
            <person name="Goodwin L."/>
            <person name="Pitluck S."/>
            <person name="Sims D."/>
            <person name="Meineke L."/>
            <person name="Brettin T."/>
            <person name="Detter J.C."/>
            <person name="Han C."/>
            <person name="Larimer F."/>
            <person name="Land M."/>
            <person name="Hauser L."/>
            <person name="Kyrpides N."/>
            <person name="Ovchinnikova G."/>
            <person name="Liberton M."/>
            <person name="Stoeckel J."/>
            <person name="Banerjee A."/>
            <person name="Singh A."/>
            <person name="Page L."/>
            <person name="Sato H."/>
            <person name="Zhao L."/>
            <person name="Sherman L."/>
            <person name="Pakrasi H."/>
            <person name="Richardson P."/>
        </authorList>
    </citation>
    <scope>NUCLEOTIDE SEQUENCE</scope>
    <source>
        <strain evidence="2">PCC 7425</strain>
    </source>
</reference>
<feature type="region of interest" description="Disordered" evidence="1">
    <location>
        <begin position="50"/>
        <end position="77"/>
    </location>
</feature>
<proteinExistence type="predicted"/>
<gene>
    <name evidence="2" type="ordered locus">Cyan7425_0574</name>
</gene>
<sequence>MLLIESLRKQIKHLILSGLLVLILFFGLYLWLSPIALAIPASEDLTDHSTLIDQGGRPLVGRGEEQGTNPARESESGFSKIAENVKEKLNLDEPLYPGTKDLIEDVKSNVNETVKPVKGDSGYYDQAS</sequence>
<dbReference type="KEGG" id="cyn:Cyan7425_0574"/>
<organism evidence="2">
    <name type="scientific">Cyanothece sp. (strain PCC 7425 / ATCC 29141)</name>
    <dbReference type="NCBI Taxonomy" id="395961"/>
    <lineage>
        <taxon>Bacteria</taxon>
        <taxon>Bacillati</taxon>
        <taxon>Cyanobacteriota</taxon>
        <taxon>Cyanophyceae</taxon>
        <taxon>Gomontiellales</taxon>
        <taxon>Cyanothecaceae</taxon>
        <taxon>Cyanothece</taxon>
    </lineage>
</organism>
<dbReference type="EMBL" id="CP001344">
    <property type="protein sequence ID" value="ACL42965.1"/>
    <property type="molecule type" value="Genomic_DNA"/>
</dbReference>
<name>B8HU45_CYAP4</name>
<dbReference type="STRING" id="395961.Cyan7425_0574"/>
<dbReference type="AlphaFoldDB" id="B8HU45"/>
<dbReference type="OrthoDB" id="513318at2"/>
<evidence type="ECO:0000256" key="1">
    <source>
        <dbReference type="SAM" id="MobiDB-lite"/>
    </source>
</evidence>
<dbReference type="HOGENOM" id="CLU_1955946_0_0_3"/>